<keyword evidence="7" id="KW-1185">Reference proteome</keyword>
<dbReference type="Gene3D" id="3.30.200.20">
    <property type="entry name" value="Phosphorylase Kinase, domain 1"/>
    <property type="match status" value="1"/>
</dbReference>
<dbReference type="GO" id="GO:0004674">
    <property type="term" value="F:protein serine/threonine kinase activity"/>
    <property type="evidence" value="ECO:0007669"/>
    <property type="project" value="UniProtKB-KW"/>
</dbReference>
<dbReference type="OrthoDB" id="63267at2759"/>
<dbReference type="PANTHER" id="PTHR24351">
    <property type="entry name" value="RIBOSOMAL PROTEIN S6 KINASE"/>
    <property type="match status" value="1"/>
</dbReference>
<dbReference type="WBParaSite" id="ECPE_0000727401-mRNA-1">
    <property type="protein sequence ID" value="ECPE_0000727401-mRNA-1"/>
    <property type="gene ID" value="ECPE_0000727401"/>
</dbReference>
<evidence type="ECO:0000313" key="6">
    <source>
        <dbReference type="EMBL" id="VDP80589.1"/>
    </source>
</evidence>
<keyword evidence="1" id="KW-0723">Serine/threonine-protein kinase</keyword>
<keyword evidence="3" id="KW-0547">Nucleotide-binding</keyword>
<dbReference type="InterPro" id="IPR011009">
    <property type="entry name" value="Kinase-like_dom_sf"/>
</dbReference>
<dbReference type="Proteomes" id="UP000272942">
    <property type="component" value="Unassembled WGS sequence"/>
</dbReference>
<reference evidence="6 7" key="2">
    <citation type="submission" date="2018-11" db="EMBL/GenBank/DDBJ databases">
        <authorList>
            <consortium name="Pathogen Informatics"/>
        </authorList>
    </citation>
    <scope>NUCLEOTIDE SEQUENCE [LARGE SCALE GENOMIC DNA]</scope>
    <source>
        <strain evidence="6 7">Egypt</strain>
    </source>
</reference>
<keyword evidence="2" id="KW-0808">Transferase</keyword>
<proteinExistence type="predicted"/>
<evidence type="ECO:0000313" key="8">
    <source>
        <dbReference type="WBParaSite" id="ECPE_0000727401-mRNA-1"/>
    </source>
</evidence>
<sequence>MPQFLTPDAQTLLRALFKRNPSNRLGYGPDGFEQLKAQPFFSSISWSGLLDRTYPAPYRPVCSPHQASVALDSVSSSPSLKAPVFTRSPTPAASITPYHNGPLGSYGTDHNGRMSDSVYSGFGVDSRSSVEPGSWFAKPLDSNSKRAESNLRLEVTGPSGAIAFPNVKTTPFTDDYELKEVIGRGAHATCQRCVHRRTFEVYAVKCHFIQRTVGEDGSNFSDAWRETLQPKLAEDGVIKYAGAKELPHVSQQLGRSAVAHFEVPKQLI</sequence>
<evidence type="ECO:0000256" key="5">
    <source>
        <dbReference type="ARBA" id="ARBA00022840"/>
    </source>
</evidence>
<evidence type="ECO:0000313" key="7">
    <source>
        <dbReference type="Proteomes" id="UP000272942"/>
    </source>
</evidence>
<dbReference type="Gene3D" id="1.10.510.10">
    <property type="entry name" value="Transferase(Phosphotransferase) domain 1"/>
    <property type="match status" value="1"/>
</dbReference>
<organism evidence="8">
    <name type="scientific">Echinostoma caproni</name>
    <dbReference type="NCBI Taxonomy" id="27848"/>
    <lineage>
        <taxon>Eukaryota</taxon>
        <taxon>Metazoa</taxon>
        <taxon>Spiralia</taxon>
        <taxon>Lophotrochozoa</taxon>
        <taxon>Platyhelminthes</taxon>
        <taxon>Trematoda</taxon>
        <taxon>Digenea</taxon>
        <taxon>Plagiorchiida</taxon>
        <taxon>Echinostomata</taxon>
        <taxon>Echinostomatoidea</taxon>
        <taxon>Echinostomatidae</taxon>
        <taxon>Echinostoma</taxon>
    </lineage>
</organism>
<reference evidence="8" key="1">
    <citation type="submission" date="2016-06" db="UniProtKB">
        <authorList>
            <consortium name="WormBaseParasite"/>
        </authorList>
    </citation>
    <scope>IDENTIFICATION</scope>
</reference>
<dbReference type="EMBL" id="UZAN01044353">
    <property type="protein sequence ID" value="VDP80589.1"/>
    <property type="molecule type" value="Genomic_DNA"/>
</dbReference>
<dbReference type="AlphaFoldDB" id="A0A183AJX3"/>
<evidence type="ECO:0000256" key="3">
    <source>
        <dbReference type="ARBA" id="ARBA00022741"/>
    </source>
</evidence>
<dbReference type="GO" id="GO:0005524">
    <property type="term" value="F:ATP binding"/>
    <property type="evidence" value="ECO:0007669"/>
    <property type="project" value="UniProtKB-KW"/>
</dbReference>
<protein>
    <submittedName>
        <fullName evidence="8">Protein kinase domain-containing protein</fullName>
    </submittedName>
</protein>
<keyword evidence="4" id="KW-0418">Kinase</keyword>
<keyword evidence="5" id="KW-0067">ATP-binding</keyword>
<evidence type="ECO:0000256" key="4">
    <source>
        <dbReference type="ARBA" id="ARBA00022777"/>
    </source>
</evidence>
<evidence type="ECO:0000256" key="1">
    <source>
        <dbReference type="ARBA" id="ARBA00022527"/>
    </source>
</evidence>
<name>A0A183AJX3_9TREM</name>
<dbReference type="SUPFAM" id="SSF56112">
    <property type="entry name" value="Protein kinase-like (PK-like)"/>
    <property type="match status" value="2"/>
</dbReference>
<gene>
    <name evidence="6" type="ORF">ECPE_LOCUS7258</name>
</gene>
<evidence type="ECO:0000256" key="2">
    <source>
        <dbReference type="ARBA" id="ARBA00022679"/>
    </source>
</evidence>
<accession>A0A183AJX3</accession>